<dbReference type="InterPro" id="IPR000690">
    <property type="entry name" value="Matrin/U1-C_Znf_C2H2"/>
</dbReference>
<evidence type="ECO:0000256" key="3">
    <source>
        <dbReference type="ARBA" id="ARBA00022771"/>
    </source>
</evidence>
<evidence type="ECO:0000259" key="7">
    <source>
        <dbReference type="PROSITE" id="PS50171"/>
    </source>
</evidence>
<dbReference type="Proteomes" id="UP000825002">
    <property type="component" value="Unassembled WGS sequence"/>
</dbReference>
<evidence type="ECO:0000256" key="4">
    <source>
        <dbReference type="ARBA" id="ARBA00022833"/>
    </source>
</evidence>
<protein>
    <submittedName>
        <fullName evidence="8">WW domain-binding protein 4</fullName>
    </submittedName>
</protein>
<dbReference type="PANTHER" id="PTHR13173">
    <property type="entry name" value="WW DOMAIN BINDING PROTEIN 4"/>
    <property type="match status" value="1"/>
</dbReference>
<dbReference type="Pfam" id="PF06220">
    <property type="entry name" value="zf-U1"/>
    <property type="match status" value="1"/>
</dbReference>
<name>A0ABQ7S606_9ACAR</name>
<evidence type="ECO:0000256" key="1">
    <source>
        <dbReference type="ARBA" id="ARBA00004123"/>
    </source>
</evidence>
<dbReference type="Gene3D" id="3.30.420.10">
    <property type="entry name" value="Ribonuclease H-like superfamily/Ribonuclease H"/>
    <property type="match status" value="1"/>
</dbReference>
<dbReference type="EMBL" id="JAIFTH010000949">
    <property type="protein sequence ID" value="KAG9508798.1"/>
    <property type="molecule type" value="Genomic_DNA"/>
</dbReference>
<dbReference type="InterPro" id="IPR036397">
    <property type="entry name" value="RNaseH_sf"/>
</dbReference>
<keyword evidence="4" id="KW-0862">Zinc</keyword>
<dbReference type="Gene3D" id="3.30.160.60">
    <property type="entry name" value="Classic Zinc Finger"/>
    <property type="match status" value="1"/>
</dbReference>
<dbReference type="PANTHER" id="PTHR13173:SF10">
    <property type="entry name" value="WW DOMAIN-BINDING PROTEIN 4"/>
    <property type="match status" value="1"/>
</dbReference>
<sequence length="514" mass="57052">SLVEKLSLGTDVNDRTHWDELLQFALFAMNTSWHSDLKASPNELVHGREPVLPGVAEPSRLDLSNTFDYAGTLKRKVAQWTLKAAENSLKPPARQAEVRSEPKSSSAVSTRRQSFEIRRGNGRRELKVHASQMKRATAVITRPTATSSATSLILATLSLVESDCNWPAAVSVVINSGTVAHTIVTNIEAQQKAKIIANQTTALTDAVNVVSEALNRTRLLQKARSHSNGKLLNVTINDIRKLGEHAIGLESKVIAGDHLHIQAYHSDASSHVYRADPFTFYNHSDVQNCLSTYIGPQYYDYALSKTILVKILRYKAHLVSLNTSETTATARLLDSMPTLKSVPKDFLNELKKAESSITSKIGDWIEANRDRQTMTKQISNSKTTNNHIKYIGEDFRKSHIEATMSERWQSNQKRYCEFCSCWFADNKASIDFHERGTKHKANVHKKLSQLHQKNAEQAIEGKKYEAEMAKIEAAALAALEKDAAANPYVAHELSRVKAAQAAKAAGMIPGTSKR</sequence>
<keyword evidence="9" id="KW-1185">Reference proteome</keyword>
<keyword evidence="2" id="KW-0479">Metal-binding</keyword>
<feature type="non-terminal residue" evidence="8">
    <location>
        <position position="1"/>
    </location>
</feature>
<evidence type="ECO:0000256" key="6">
    <source>
        <dbReference type="SAM" id="MobiDB-lite"/>
    </source>
</evidence>
<feature type="region of interest" description="Disordered" evidence="6">
    <location>
        <begin position="88"/>
        <end position="114"/>
    </location>
</feature>
<reference evidence="8 9" key="1">
    <citation type="submission" date="2020-10" db="EMBL/GenBank/DDBJ databases">
        <authorList>
            <person name="Klimov P.B."/>
            <person name="Dyachkov S.M."/>
            <person name="Chetverikov P.E."/>
        </authorList>
    </citation>
    <scope>NUCLEOTIDE SEQUENCE [LARGE SCALE GENOMIC DNA]</scope>
    <source>
        <strain evidence="8">BMOC 18-1129-001#AD2665</strain>
        <tissue evidence="8">Entire mites</tissue>
    </source>
</reference>
<dbReference type="InterPro" id="IPR040023">
    <property type="entry name" value="WBP4"/>
</dbReference>
<comment type="subcellular location">
    <subcellularLocation>
        <location evidence="1">Nucleus</location>
    </subcellularLocation>
</comment>
<dbReference type="InterPro" id="IPR013085">
    <property type="entry name" value="U1-CZ_Znf_C2H2"/>
</dbReference>
<dbReference type="InterPro" id="IPR036236">
    <property type="entry name" value="Znf_C2H2_sf"/>
</dbReference>
<keyword evidence="3" id="KW-0863">Zinc-finger</keyword>
<evidence type="ECO:0000313" key="9">
    <source>
        <dbReference type="Proteomes" id="UP000825002"/>
    </source>
</evidence>
<evidence type="ECO:0000256" key="2">
    <source>
        <dbReference type="ARBA" id="ARBA00022723"/>
    </source>
</evidence>
<feature type="domain" description="Matrin-type" evidence="7">
    <location>
        <begin position="414"/>
        <end position="445"/>
    </location>
</feature>
<proteinExistence type="predicted"/>
<feature type="compositionally biased region" description="Polar residues" evidence="6">
    <location>
        <begin position="103"/>
        <end position="112"/>
    </location>
</feature>
<comment type="caution">
    <text evidence="8">The sequence shown here is derived from an EMBL/GenBank/DDBJ whole genome shotgun (WGS) entry which is preliminary data.</text>
</comment>
<evidence type="ECO:0000256" key="5">
    <source>
        <dbReference type="ARBA" id="ARBA00023242"/>
    </source>
</evidence>
<evidence type="ECO:0000313" key="8">
    <source>
        <dbReference type="EMBL" id="KAG9508798.1"/>
    </source>
</evidence>
<accession>A0ABQ7S606</accession>
<dbReference type="SMART" id="SM00451">
    <property type="entry name" value="ZnF_U1"/>
    <property type="match status" value="1"/>
</dbReference>
<dbReference type="PROSITE" id="PS50171">
    <property type="entry name" value="ZF_MATRIN"/>
    <property type="match status" value="1"/>
</dbReference>
<gene>
    <name evidence="8" type="primary">WBP4</name>
    <name evidence="8" type="ORF">GZH46_02698</name>
</gene>
<keyword evidence="5" id="KW-0539">Nucleus</keyword>
<dbReference type="SUPFAM" id="SSF57667">
    <property type="entry name" value="beta-beta-alpha zinc fingers"/>
    <property type="match status" value="1"/>
</dbReference>
<dbReference type="InterPro" id="IPR003604">
    <property type="entry name" value="Matrin/U1-like-C_Znf_C2H2"/>
</dbReference>
<organism evidence="8 9">
    <name type="scientific">Fragariocoptes setiger</name>
    <dbReference type="NCBI Taxonomy" id="1670756"/>
    <lineage>
        <taxon>Eukaryota</taxon>
        <taxon>Metazoa</taxon>
        <taxon>Ecdysozoa</taxon>
        <taxon>Arthropoda</taxon>
        <taxon>Chelicerata</taxon>
        <taxon>Arachnida</taxon>
        <taxon>Acari</taxon>
        <taxon>Acariformes</taxon>
        <taxon>Trombidiformes</taxon>
        <taxon>Prostigmata</taxon>
        <taxon>Eupodina</taxon>
        <taxon>Eriophyoidea</taxon>
        <taxon>Phytoptidae</taxon>
        <taxon>Fragariocoptes</taxon>
    </lineage>
</organism>